<feature type="chain" id="PRO_5007861229" evidence="2">
    <location>
        <begin position="19"/>
        <end position="134"/>
    </location>
</feature>
<keyword evidence="1" id="KW-0472">Membrane</keyword>
<evidence type="ECO:0000256" key="1">
    <source>
        <dbReference type="SAM" id="Phobius"/>
    </source>
</evidence>
<proteinExistence type="predicted"/>
<feature type="signal peptide" evidence="2">
    <location>
        <begin position="1"/>
        <end position="18"/>
    </location>
</feature>
<dbReference type="Proteomes" id="UP000077266">
    <property type="component" value="Unassembled WGS sequence"/>
</dbReference>
<evidence type="ECO:0000313" key="4">
    <source>
        <dbReference type="Proteomes" id="UP000077266"/>
    </source>
</evidence>
<dbReference type="EMBL" id="KV425934">
    <property type="protein sequence ID" value="KZV97085.1"/>
    <property type="molecule type" value="Genomic_DNA"/>
</dbReference>
<name>A0A165KYC4_EXIGL</name>
<evidence type="ECO:0000256" key="2">
    <source>
        <dbReference type="SAM" id="SignalP"/>
    </source>
</evidence>
<evidence type="ECO:0000313" key="3">
    <source>
        <dbReference type="EMBL" id="KZV97085.1"/>
    </source>
</evidence>
<feature type="transmembrane region" description="Helical" evidence="1">
    <location>
        <begin position="91"/>
        <end position="110"/>
    </location>
</feature>
<dbReference type="InParanoid" id="A0A165KYC4"/>
<dbReference type="AlphaFoldDB" id="A0A165KYC4"/>
<gene>
    <name evidence="3" type="ORF">EXIGLDRAFT_731617</name>
</gene>
<protein>
    <submittedName>
        <fullName evidence="3">Uncharacterized protein</fullName>
    </submittedName>
</protein>
<keyword evidence="1" id="KW-1133">Transmembrane helix</keyword>
<keyword evidence="1" id="KW-0812">Transmembrane</keyword>
<reference evidence="3 4" key="1">
    <citation type="journal article" date="2016" name="Mol. Biol. Evol.">
        <title>Comparative Genomics of Early-Diverging Mushroom-Forming Fungi Provides Insights into the Origins of Lignocellulose Decay Capabilities.</title>
        <authorList>
            <person name="Nagy L.G."/>
            <person name="Riley R."/>
            <person name="Tritt A."/>
            <person name="Adam C."/>
            <person name="Daum C."/>
            <person name="Floudas D."/>
            <person name="Sun H."/>
            <person name="Yadav J.S."/>
            <person name="Pangilinan J."/>
            <person name="Larsson K.H."/>
            <person name="Matsuura K."/>
            <person name="Barry K."/>
            <person name="Labutti K."/>
            <person name="Kuo R."/>
            <person name="Ohm R.A."/>
            <person name="Bhattacharya S.S."/>
            <person name="Shirouzu T."/>
            <person name="Yoshinaga Y."/>
            <person name="Martin F.M."/>
            <person name="Grigoriev I.V."/>
            <person name="Hibbett D.S."/>
        </authorList>
    </citation>
    <scope>NUCLEOTIDE SEQUENCE [LARGE SCALE GENOMIC DNA]</scope>
    <source>
        <strain evidence="3 4">HHB12029</strain>
    </source>
</reference>
<keyword evidence="4" id="KW-1185">Reference proteome</keyword>
<accession>A0A165KYC4</accession>
<sequence>MTAWARLFFIFFWWYALQSPRHLAFIDRRAVCRASYSFRPHPARLVIFLCVVLAYSRTRRSTGAVLSRVPDLYLPVPTAEALVLLPVAGNAFFGAFLFLVRVSLLILTFWSPFSDSASARVSPDAAHSSGCFCT</sequence>
<keyword evidence="2" id="KW-0732">Signal</keyword>
<organism evidence="3 4">
    <name type="scientific">Exidia glandulosa HHB12029</name>
    <dbReference type="NCBI Taxonomy" id="1314781"/>
    <lineage>
        <taxon>Eukaryota</taxon>
        <taxon>Fungi</taxon>
        <taxon>Dikarya</taxon>
        <taxon>Basidiomycota</taxon>
        <taxon>Agaricomycotina</taxon>
        <taxon>Agaricomycetes</taxon>
        <taxon>Auriculariales</taxon>
        <taxon>Exidiaceae</taxon>
        <taxon>Exidia</taxon>
    </lineage>
</organism>